<protein>
    <submittedName>
        <fullName evidence="2">Uncharacterized protein</fullName>
    </submittedName>
</protein>
<dbReference type="Ensembl" id="ENSMFAT00000075456.1">
    <property type="protein sequence ID" value="ENSMFAP00000049783.1"/>
    <property type="gene ID" value="ENSMFAG00000055726.1"/>
</dbReference>
<reference evidence="2" key="3">
    <citation type="submission" date="2025-09" db="UniProtKB">
        <authorList>
            <consortium name="Ensembl"/>
        </authorList>
    </citation>
    <scope>IDENTIFICATION</scope>
</reference>
<dbReference type="AlphaFoldDB" id="A0A7N9CFV4"/>
<sequence>MTRVAPMPLPTHQTVRRKKRRRKRRLPSLESRAGIACWGLEPRDCPCTVPPRMGAQGLGRPPGQETLGPQQRRVVAMGPLRSGCGRMEMPCLERGPWAPFQALLPSLTKVSGAPPAAALPWSAASHLTFSCGCTSQPCPGPQASLRRSVCPPSARRAASCGSPWSNALGLPGAPLPVRAAGRPPPAHRPGRASRSS</sequence>
<feature type="compositionally biased region" description="Basic residues" evidence="1">
    <location>
        <begin position="14"/>
        <end position="26"/>
    </location>
</feature>
<reference evidence="2" key="2">
    <citation type="submission" date="2025-08" db="UniProtKB">
        <authorList>
            <consortium name="Ensembl"/>
        </authorList>
    </citation>
    <scope>IDENTIFICATION</scope>
</reference>
<accession>A0A7N9CFV4</accession>
<name>A0A7N9CFV4_MACFA</name>
<reference evidence="2 3" key="1">
    <citation type="submission" date="2013-03" db="EMBL/GenBank/DDBJ databases">
        <authorList>
            <person name="Warren W."/>
            <person name="Wilson R.K."/>
        </authorList>
    </citation>
    <scope>NUCLEOTIDE SEQUENCE</scope>
</reference>
<organism evidence="2 3">
    <name type="scientific">Macaca fascicularis</name>
    <name type="common">Crab-eating macaque</name>
    <name type="synonym">Cynomolgus monkey</name>
    <dbReference type="NCBI Taxonomy" id="9541"/>
    <lineage>
        <taxon>Eukaryota</taxon>
        <taxon>Metazoa</taxon>
        <taxon>Chordata</taxon>
        <taxon>Craniata</taxon>
        <taxon>Vertebrata</taxon>
        <taxon>Euteleostomi</taxon>
        <taxon>Mammalia</taxon>
        <taxon>Eutheria</taxon>
        <taxon>Euarchontoglires</taxon>
        <taxon>Primates</taxon>
        <taxon>Haplorrhini</taxon>
        <taxon>Catarrhini</taxon>
        <taxon>Cercopithecidae</taxon>
        <taxon>Cercopithecinae</taxon>
        <taxon>Macaca</taxon>
    </lineage>
</organism>
<feature type="region of interest" description="Disordered" evidence="1">
    <location>
        <begin position="1"/>
        <end position="27"/>
    </location>
</feature>
<keyword evidence="3" id="KW-1185">Reference proteome</keyword>
<evidence type="ECO:0000313" key="2">
    <source>
        <dbReference type="Ensembl" id="ENSMFAP00000049783.1"/>
    </source>
</evidence>
<evidence type="ECO:0000256" key="1">
    <source>
        <dbReference type="SAM" id="MobiDB-lite"/>
    </source>
</evidence>
<feature type="compositionally biased region" description="Low complexity" evidence="1">
    <location>
        <begin position="171"/>
        <end position="181"/>
    </location>
</feature>
<evidence type="ECO:0000313" key="3">
    <source>
        <dbReference type="Proteomes" id="UP000233100"/>
    </source>
</evidence>
<feature type="region of interest" description="Disordered" evidence="1">
    <location>
        <begin position="171"/>
        <end position="196"/>
    </location>
</feature>
<dbReference type="GeneTree" id="ENSGT00960000190240"/>
<proteinExistence type="predicted"/>
<dbReference type="Proteomes" id="UP000233100">
    <property type="component" value="Chromosome 1"/>
</dbReference>